<dbReference type="FunFam" id="3.40.50.720:FF:000121">
    <property type="entry name" value="Prostaglandin reductase 2"/>
    <property type="match status" value="1"/>
</dbReference>
<dbReference type="EMBL" id="SRHY01000042">
    <property type="protein sequence ID" value="TFJ91689.1"/>
    <property type="molecule type" value="Genomic_DNA"/>
</dbReference>
<evidence type="ECO:0000313" key="4">
    <source>
        <dbReference type="Proteomes" id="UP000298484"/>
    </source>
</evidence>
<keyword evidence="1" id="KW-0560">Oxidoreductase</keyword>
<reference evidence="3 4" key="1">
    <citation type="submission" date="2019-03" db="EMBL/GenBank/DDBJ databases">
        <title>Genome sequence of Lentibacillus salicampi ATCC BAA-719.</title>
        <authorList>
            <person name="Maclea K.S."/>
            <person name="Simoes Junior M."/>
        </authorList>
    </citation>
    <scope>NUCLEOTIDE SEQUENCE [LARGE SCALE GENOMIC DNA]</scope>
    <source>
        <strain evidence="3 4">ATCC BAA-719</strain>
    </source>
</reference>
<organism evidence="3 4">
    <name type="scientific">Lentibacillus salicampi</name>
    <dbReference type="NCBI Taxonomy" id="175306"/>
    <lineage>
        <taxon>Bacteria</taxon>
        <taxon>Bacillati</taxon>
        <taxon>Bacillota</taxon>
        <taxon>Bacilli</taxon>
        <taxon>Bacillales</taxon>
        <taxon>Bacillaceae</taxon>
        <taxon>Lentibacillus</taxon>
    </lineage>
</organism>
<dbReference type="RefSeq" id="WP_135111237.1">
    <property type="nucleotide sequence ID" value="NZ_SRHY01000042.1"/>
</dbReference>
<dbReference type="Pfam" id="PF00107">
    <property type="entry name" value="ADH_zinc_N"/>
    <property type="match status" value="1"/>
</dbReference>
<name>A0A4Y9A7G2_9BACI</name>
<dbReference type="SUPFAM" id="SSF50129">
    <property type="entry name" value="GroES-like"/>
    <property type="match status" value="2"/>
</dbReference>
<dbReference type="Pfam" id="PF16884">
    <property type="entry name" value="ADH_N_2"/>
    <property type="match status" value="1"/>
</dbReference>
<dbReference type="Proteomes" id="UP000298484">
    <property type="component" value="Unassembled WGS sequence"/>
</dbReference>
<dbReference type="Gene3D" id="3.40.50.720">
    <property type="entry name" value="NAD(P)-binding Rossmann-like Domain"/>
    <property type="match status" value="1"/>
</dbReference>
<dbReference type="OrthoDB" id="9805663at2"/>
<evidence type="ECO:0000256" key="1">
    <source>
        <dbReference type="ARBA" id="ARBA00023002"/>
    </source>
</evidence>
<sequence length="341" mass="37282">MTLKEKLKNSQILLAKRPKGLPTKENFTFKDSPVPQPEEGEVLVKTIYLSVDPYMRGRMDDAKSYVKPFELNEMICGGIIGEVVLSDSDQLSVGDKVVGTLGWQRYNVIQESKVRKIDETIAPLTAYLNVLGLTGLTAYFGLLDIGQPKEGETVVVSGAAGAVGMIVGQIAKIKGARVVGIAGSDEKTTYLKQELGFDETINYKTSPNMEKALEKACPNGIDIYFDNVGGPISDAAINLLNEFARIPLCGAISSYNRTDGDLGPRIQTKLIKSRGLIKGFIIGDYADRFSEGIRDLSSWLAEGKLKYEENIVEGFENVPEAFLGLFKGENLGKQLIKVDEE</sequence>
<comment type="caution">
    <text evidence="3">The sequence shown here is derived from an EMBL/GenBank/DDBJ whole genome shotgun (WGS) entry which is preliminary data.</text>
</comment>
<evidence type="ECO:0000313" key="3">
    <source>
        <dbReference type="EMBL" id="TFJ91689.1"/>
    </source>
</evidence>
<dbReference type="PANTHER" id="PTHR43205:SF7">
    <property type="entry name" value="PROSTAGLANDIN REDUCTASE 1"/>
    <property type="match status" value="1"/>
</dbReference>
<dbReference type="GO" id="GO:0016628">
    <property type="term" value="F:oxidoreductase activity, acting on the CH-CH group of donors, NAD or NADP as acceptor"/>
    <property type="evidence" value="ECO:0007669"/>
    <property type="project" value="InterPro"/>
</dbReference>
<dbReference type="AlphaFoldDB" id="A0A4Y9A7G2"/>
<dbReference type="InterPro" id="IPR011032">
    <property type="entry name" value="GroES-like_sf"/>
</dbReference>
<feature type="domain" description="Enoyl reductase (ER)" evidence="2">
    <location>
        <begin position="20"/>
        <end position="336"/>
    </location>
</feature>
<dbReference type="SMART" id="SM00829">
    <property type="entry name" value="PKS_ER"/>
    <property type="match status" value="1"/>
</dbReference>
<dbReference type="InterPro" id="IPR041694">
    <property type="entry name" value="ADH_N_2"/>
</dbReference>
<dbReference type="InterPro" id="IPR013149">
    <property type="entry name" value="ADH-like_C"/>
</dbReference>
<protein>
    <submittedName>
        <fullName evidence="3">NADP-dependent oxidoreductase</fullName>
    </submittedName>
</protein>
<dbReference type="PANTHER" id="PTHR43205">
    <property type="entry name" value="PROSTAGLANDIN REDUCTASE"/>
    <property type="match status" value="1"/>
</dbReference>
<accession>A0A4Y9A7G2</accession>
<evidence type="ECO:0000259" key="2">
    <source>
        <dbReference type="SMART" id="SM00829"/>
    </source>
</evidence>
<dbReference type="SUPFAM" id="SSF51735">
    <property type="entry name" value="NAD(P)-binding Rossmann-fold domains"/>
    <property type="match status" value="1"/>
</dbReference>
<dbReference type="CDD" id="cd05288">
    <property type="entry name" value="PGDH"/>
    <property type="match status" value="1"/>
</dbReference>
<dbReference type="InterPro" id="IPR036291">
    <property type="entry name" value="NAD(P)-bd_dom_sf"/>
</dbReference>
<dbReference type="InterPro" id="IPR020843">
    <property type="entry name" value="ER"/>
</dbReference>
<gene>
    <name evidence="3" type="ORF">E4U82_16285</name>
</gene>
<keyword evidence="4" id="KW-1185">Reference proteome</keyword>
<dbReference type="Gene3D" id="3.90.180.10">
    <property type="entry name" value="Medium-chain alcohol dehydrogenases, catalytic domain"/>
    <property type="match status" value="1"/>
</dbReference>
<proteinExistence type="predicted"/>
<dbReference type="InterPro" id="IPR045010">
    <property type="entry name" value="MDR_fam"/>
</dbReference>